<sequence>MENKNNAPVFTLSIVAIIVGIALYKQFDFETSKFEKPALTAVYLIVFVFSVFVLIKNFIKKRSEK</sequence>
<dbReference type="OrthoDB" id="966098at2"/>
<dbReference type="AlphaFoldDB" id="A0A1M5ED52"/>
<keyword evidence="1" id="KW-0812">Transmembrane</keyword>
<keyword evidence="3" id="KW-1185">Reference proteome</keyword>
<dbReference type="RefSeq" id="WP_073412385.1">
    <property type="nucleotide sequence ID" value="NZ_FQWC01000001.1"/>
</dbReference>
<keyword evidence="1" id="KW-0472">Membrane</keyword>
<dbReference type="STRING" id="370979.SAMN05443663_101101"/>
<evidence type="ECO:0008006" key="4">
    <source>
        <dbReference type="Google" id="ProtNLM"/>
    </source>
</evidence>
<evidence type="ECO:0000313" key="2">
    <source>
        <dbReference type="EMBL" id="SHF77169.1"/>
    </source>
</evidence>
<dbReference type="Proteomes" id="UP000184071">
    <property type="component" value="Unassembled WGS sequence"/>
</dbReference>
<reference evidence="3" key="1">
    <citation type="submission" date="2016-11" db="EMBL/GenBank/DDBJ databases">
        <authorList>
            <person name="Varghese N."/>
            <person name="Submissions S."/>
        </authorList>
    </citation>
    <scope>NUCLEOTIDE SEQUENCE [LARGE SCALE GENOMIC DNA]</scope>
    <source>
        <strain evidence="3">DSM 17963</strain>
    </source>
</reference>
<protein>
    <recommendedName>
        <fullName evidence="4">ATP synthase F0 sector subunit C</fullName>
    </recommendedName>
</protein>
<name>A0A1M5ED52_9FLAO</name>
<gene>
    <name evidence="2" type="ORF">SAMN05443663_101101</name>
</gene>
<dbReference type="EMBL" id="FQWC01000001">
    <property type="protein sequence ID" value="SHF77169.1"/>
    <property type="molecule type" value="Genomic_DNA"/>
</dbReference>
<feature type="transmembrane region" description="Helical" evidence="1">
    <location>
        <begin position="7"/>
        <end position="27"/>
    </location>
</feature>
<organism evidence="2 3">
    <name type="scientific">Flavobacterium defluvii</name>
    <dbReference type="NCBI Taxonomy" id="370979"/>
    <lineage>
        <taxon>Bacteria</taxon>
        <taxon>Pseudomonadati</taxon>
        <taxon>Bacteroidota</taxon>
        <taxon>Flavobacteriia</taxon>
        <taxon>Flavobacteriales</taxon>
        <taxon>Flavobacteriaceae</taxon>
        <taxon>Flavobacterium</taxon>
    </lineage>
</organism>
<proteinExistence type="predicted"/>
<accession>A0A1M5ED52</accession>
<keyword evidence="1" id="KW-1133">Transmembrane helix</keyword>
<feature type="transmembrane region" description="Helical" evidence="1">
    <location>
        <begin position="39"/>
        <end position="59"/>
    </location>
</feature>
<evidence type="ECO:0000256" key="1">
    <source>
        <dbReference type="SAM" id="Phobius"/>
    </source>
</evidence>
<evidence type="ECO:0000313" key="3">
    <source>
        <dbReference type="Proteomes" id="UP000184071"/>
    </source>
</evidence>